<dbReference type="GO" id="GO:0005737">
    <property type="term" value="C:cytoplasm"/>
    <property type="evidence" value="ECO:0007669"/>
    <property type="project" value="UniProtKB-SubCell"/>
</dbReference>
<keyword evidence="12" id="KW-0479">Metal-binding</keyword>
<evidence type="ECO:0000256" key="10">
    <source>
        <dbReference type="ARBA" id="ARBA00022679"/>
    </source>
</evidence>
<dbReference type="InterPro" id="IPR050482">
    <property type="entry name" value="Sensor_HK_TwoCompSys"/>
</dbReference>
<evidence type="ECO:0000256" key="13">
    <source>
        <dbReference type="ARBA" id="ARBA00022777"/>
    </source>
</evidence>
<dbReference type="InterPro" id="IPR003594">
    <property type="entry name" value="HATPase_dom"/>
</dbReference>
<comment type="subcellular location">
    <subcellularLocation>
        <location evidence="4">Cell membrane</location>
        <topology evidence="4">Multi-pass membrane protein</topology>
    </subcellularLocation>
    <subcellularLocation>
        <location evidence="3">Cytoplasm</location>
    </subcellularLocation>
</comment>
<evidence type="ECO:0000256" key="2">
    <source>
        <dbReference type="ARBA" id="ARBA00001966"/>
    </source>
</evidence>
<evidence type="ECO:0000256" key="15">
    <source>
        <dbReference type="ARBA" id="ARBA00023004"/>
    </source>
</evidence>
<keyword evidence="14 21" id="KW-1133">Transmembrane helix</keyword>
<comment type="function">
    <text evidence="19">Member of the two-component regulatory system NreB/NreC involved in the control of dissimilatory nitrate/nitrite reduction in response to oxygen. NreB functions as a direct oxygen sensor histidine kinase which is autophosphorylated, in the absence of oxygen, probably at the conserved histidine residue, and transfers its phosphate group probably to a conserved aspartate residue of NreC. NreB/NreC activates the expression of the nitrate (narGHJI) and nitrite (nir) reductase operons, as well as the putative nitrate transporter gene narT.</text>
</comment>
<keyword evidence="15" id="KW-0408">Iron</keyword>
<dbReference type="InterPro" id="IPR011712">
    <property type="entry name" value="Sig_transdc_His_kin_sub3_dim/P"/>
</dbReference>
<feature type="transmembrane region" description="Helical" evidence="21">
    <location>
        <begin position="15"/>
        <end position="34"/>
    </location>
</feature>
<keyword evidence="10" id="KW-0808">Transferase</keyword>
<evidence type="ECO:0000256" key="3">
    <source>
        <dbReference type="ARBA" id="ARBA00004496"/>
    </source>
</evidence>
<dbReference type="AlphaFoldDB" id="A0A839QT45"/>
<evidence type="ECO:0000256" key="17">
    <source>
        <dbReference type="ARBA" id="ARBA00023014"/>
    </source>
</evidence>
<name>A0A839QT45_9MICC</name>
<dbReference type="PROSITE" id="PS50109">
    <property type="entry name" value="HIS_KIN"/>
    <property type="match status" value="1"/>
</dbReference>
<evidence type="ECO:0000256" key="18">
    <source>
        <dbReference type="ARBA" id="ARBA00023136"/>
    </source>
</evidence>
<evidence type="ECO:0000256" key="16">
    <source>
        <dbReference type="ARBA" id="ARBA00023012"/>
    </source>
</evidence>
<evidence type="ECO:0000256" key="4">
    <source>
        <dbReference type="ARBA" id="ARBA00004651"/>
    </source>
</evidence>
<dbReference type="CDD" id="cd16917">
    <property type="entry name" value="HATPase_UhpB-NarQ-NarX-like"/>
    <property type="match status" value="1"/>
</dbReference>
<evidence type="ECO:0000313" key="24">
    <source>
        <dbReference type="Proteomes" id="UP000523000"/>
    </source>
</evidence>
<dbReference type="InterPro" id="IPR036890">
    <property type="entry name" value="HATPase_C_sf"/>
</dbReference>
<proteinExistence type="predicted"/>
<dbReference type="EC" id="2.7.13.3" evidence="5"/>
<dbReference type="PRINTS" id="PR00344">
    <property type="entry name" value="BCTRLSENSOR"/>
</dbReference>
<reference evidence="23 24" key="1">
    <citation type="submission" date="2020-08" db="EMBL/GenBank/DDBJ databases">
        <title>Sequencing the genomes of 1000 actinobacteria strains.</title>
        <authorList>
            <person name="Klenk H.-P."/>
        </authorList>
    </citation>
    <scope>NUCLEOTIDE SEQUENCE [LARGE SCALE GENOMIC DNA]</scope>
    <source>
        <strain evidence="23 24">DSM 22826</strain>
    </source>
</reference>
<evidence type="ECO:0000256" key="11">
    <source>
        <dbReference type="ARBA" id="ARBA00022692"/>
    </source>
</evidence>
<dbReference type="InterPro" id="IPR005467">
    <property type="entry name" value="His_kinase_dom"/>
</dbReference>
<evidence type="ECO:0000256" key="1">
    <source>
        <dbReference type="ARBA" id="ARBA00000085"/>
    </source>
</evidence>
<accession>A0A839QT45</accession>
<dbReference type="EMBL" id="JACHVS010000001">
    <property type="protein sequence ID" value="MBB2995211.1"/>
    <property type="molecule type" value="Genomic_DNA"/>
</dbReference>
<keyword evidence="8" id="KW-0004">4Fe-4S</keyword>
<dbReference type="PANTHER" id="PTHR24421:SF37">
    <property type="entry name" value="SENSOR HISTIDINE KINASE NARS"/>
    <property type="match status" value="1"/>
</dbReference>
<evidence type="ECO:0000256" key="19">
    <source>
        <dbReference type="ARBA" id="ARBA00024827"/>
    </source>
</evidence>
<dbReference type="SMART" id="SM00387">
    <property type="entry name" value="HATPase_c"/>
    <property type="match status" value="1"/>
</dbReference>
<evidence type="ECO:0000256" key="21">
    <source>
        <dbReference type="SAM" id="Phobius"/>
    </source>
</evidence>
<dbReference type="Gene3D" id="1.20.5.1930">
    <property type="match status" value="1"/>
</dbReference>
<dbReference type="Gene3D" id="3.30.565.10">
    <property type="entry name" value="Histidine kinase-like ATPase, C-terminal domain"/>
    <property type="match status" value="1"/>
</dbReference>
<evidence type="ECO:0000256" key="7">
    <source>
        <dbReference type="ARBA" id="ARBA00022475"/>
    </source>
</evidence>
<dbReference type="GO" id="GO:0005886">
    <property type="term" value="C:plasma membrane"/>
    <property type="evidence" value="ECO:0007669"/>
    <property type="project" value="UniProtKB-SubCell"/>
</dbReference>
<evidence type="ECO:0000259" key="22">
    <source>
        <dbReference type="PROSITE" id="PS50109"/>
    </source>
</evidence>
<comment type="cofactor">
    <cofactor evidence="2">
        <name>[4Fe-4S] cluster</name>
        <dbReference type="ChEBI" id="CHEBI:49883"/>
    </cofactor>
</comment>
<evidence type="ECO:0000313" key="23">
    <source>
        <dbReference type="EMBL" id="MBB2995211.1"/>
    </source>
</evidence>
<gene>
    <name evidence="23" type="ORF">E9229_001402</name>
</gene>
<evidence type="ECO:0000256" key="6">
    <source>
        <dbReference type="ARBA" id="ARBA00017322"/>
    </source>
</evidence>
<protein>
    <recommendedName>
        <fullName evidence="6">Oxygen sensor histidine kinase NreB</fullName>
        <ecNumber evidence="5">2.7.13.3</ecNumber>
    </recommendedName>
    <alternativeName>
        <fullName evidence="20">Nitrogen regulation protein B</fullName>
    </alternativeName>
</protein>
<dbReference type="GO" id="GO:0046872">
    <property type="term" value="F:metal ion binding"/>
    <property type="evidence" value="ECO:0007669"/>
    <property type="project" value="UniProtKB-KW"/>
</dbReference>
<evidence type="ECO:0000256" key="5">
    <source>
        <dbReference type="ARBA" id="ARBA00012438"/>
    </source>
</evidence>
<keyword evidence="11 21" id="KW-0812">Transmembrane</keyword>
<evidence type="ECO:0000256" key="12">
    <source>
        <dbReference type="ARBA" id="ARBA00022723"/>
    </source>
</evidence>
<keyword evidence="7" id="KW-1003">Cell membrane</keyword>
<dbReference type="GO" id="GO:0046983">
    <property type="term" value="F:protein dimerization activity"/>
    <property type="evidence" value="ECO:0007669"/>
    <property type="project" value="InterPro"/>
</dbReference>
<keyword evidence="18 21" id="KW-0472">Membrane</keyword>
<keyword evidence="13 23" id="KW-0418">Kinase</keyword>
<evidence type="ECO:0000256" key="8">
    <source>
        <dbReference type="ARBA" id="ARBA00022485"/>
    </source>
</evidence>
<comment type="caution">
    <text evidence="23">The sequence shown here is derived from an EMBL/GenBank/DDBJ whole genome shotgun (WGS) entry which is preliminary data.</text>
</comment>
<dbReference type="Proteomes" id="UP000523000">
    <property type="component" value="Unassembled WGS sequence"/>
</dbReference>
<dbReference type="RefSeq" id="WP_183510507.1">
    <property type="nucleotide sequence ID" value="NZ_BAABGK010000022.1"/>
</dbReference>
<organism evidence="23 24">
    <name type="scientific">Paeniglutamicibacter cryotolerans</name>
    <dbReference type="NCBI Taxonomy" id="670079"/>
    <lineage>
        <taxon>Bacteria</taxon>
        <taxon>Bacillati</taxon>
        <taxon>Actinomycetota</taxon>
        <taxon>Actinomycetes</taxon>
        <taxon>Micrococcales</taxon>
        <taxon>Micrococcaceae</taxon>
        <taxon>Paeniglutamicibacter</taxon>
    </lineage>
</organism>
<feature type="transmembrane region" description="Helical" evidence="21">
    <location>
        <begin position="184"/>
        <end position="208"/>
    </location>
</feature>
<dbReference type="GO" id="GO:0000155">
    <property type="term" value="F:phosphorelay sensor kinase activity"/>
    <property type="evidence" value="ECO:0007669"/>
    <property type="project" value="InterPro"/>
</dbReference>
<feature type="domain" description="Histidine kinase" evidence="22">
    <location>
        <begin position="242"/>
        <end position="428"/>
    </location>
</feature>
<keyword evidence="16" id="KW-0902">Two-component regulatory system</keyword>
<keyword evidence="24" id="KW-1185">Reference proteome</keyword>
<dbReference type="Pfam" id="PF07730">
    <property type="entry name" value="HisKA_3"/>
    <property type="match status" value="1"/>
</dbReference>
<evidence type="ECO:0000256" key="9">
    <source>
        <dbReference type="ARBA" id="ARBA00022490"/>
    </source>
</evidence>
<dbReference type="Pfam" id="PF02518">
    <property type="entry name" value="HATPase_c"/>
    <property type="match status" value="1"/>
</dbReference>
<keyword evidence="9" id="KW-0963">Cytoplasm</keyword>
<keyword evidence="17" id="KW-0411">Iron-sulfur</keyword>
<sequence length="433" mass="47193">MVDSDSEVRAAIRRFLLMGLISVIVVATPATLWIRAVSEKYTVDSAYNVTQRLADFAIAPMITEDLRAGDRGSLERLNDRLEGWLDHGAVEEILVWDDSGRVVYSNVSSHVGELSTSTVPTHKLLRGSNNTMEVPAESEAVHENHNDAGDLVGVLVGVSASDGRPLIVEAYYDADLVSRHHAGILLSILPPVILALLTLQLAQLIPAVRLARRIQGHRLAQQSLIQRSLDASNIERKRIAQHLHDDVIQGLSGLAYALESQEKHGPPAQRPVFKEARTLLQDNVTRLREMTSSLYPSDLKELGLNKALMLLGGPLVAKSIDVRMELQDTPVDSVQAALLYRFAREAMTNILKHSQADLVRITLRSNEEFHFLRIQDDGVGFNPEAGTPAGHLGMTIMRDSISDTGGSLDISSRIGQGTTLTATLPVSPSGVGD</sequence>
<dbReference type="InterPro" id="IPR004358">
    <property type="entry name" value="Sig_transdc_His_kin-like_C"/>
</dbReference>
<comment type="catalytic activity">
    <reaction evidence="1">
        <text>ATP + protein L-histidine = ADP + protein N-phospho-L-histidine.</text>
        <dbReference type="EC" id="2.7.13.3"/>
    </reaction>
</comment>
<dbReference type="SUPFAM" id="SSF55874">
    <property type="entry name" value="ATPase domain of HSP90 chaperone/DNA topoisomerase II/histidine kinase"/>
    <property type="match status" value="1"/>
</dbReference>
<dbReference type="GO" id="GO:0051539">
    <property type="term" value="F:4 iron, 4 sulfur cluster binding"/>
    <property type="evidence" value="ECO:0007669"/>
    <property type="project" value="UniProtKB-KW"/>
</dbReference>
<dbReference type="PANTHER" id="PTHR24421">
    <property type="entry name" value="NITRATE/NITRITE SENSOR PROTEIN NARX-RELATED"/>
    <property type="match status" value="1"/>
</dbReference>
<evidence type="ECO:0000256" key="20">
    <source>
        <dbReference type="ARBA" id="ARBA00030800"/>
    </source>
</evidence>
<evidence type="ECO:0000256" key="14">
    <source>
        <dbReference type="ARBA" id="ARBA00022989"/>
    </source>
</evidence>